<name>A0A0E9QYW3_ANGAN</name>
<dbReference type="EMBL" id="GBXM01087147">
    <property type="protein sequence ID" value="JAH21430.1"/>
    <property type="molecule type" value="Transcribed_RNA"/>
</dbReference>
<organism evidence="1">
    <name type="scientific">Anguilla anguilla</name>
    <name type="common">European freshwater eel</name>
    <name type="synonym">Muraena anguilla</name>
    <dbReference type="NCBI Taxonomy" id="7936"/>
    <lineage>
        <taxon>Eukaryota</taxon>
        <taxon>Metazoa</taxon>
        <taxon>Chordata</taxon>
        <taxon>Craniata</taxon>
        <taxon>Vertebrata</taxon>
        <taxon>Euteleostomi</taxon>
        <taxon>Actinopterygii</taxon>
        <taxon>Neopterygii</taxon>
        <taxon>Teleostei</taxon>
        <taxon>Anguilliformes</taxon>
        <taxon>Anguillidae</taxon>
        <taxon>Anguilla</taxon>
    </lineage>
</organism>
<accession>A0A0E9QYW3</accession>
<sequence>MSTVCACVYNIQSGLLLDCSCKSKCAYEELNSS</sequence>
<dbReference type="AlphaFoldDB" id="A0A0E9QYW3"/>
<evidence type="ECO:0000313" key="1">
    <source>
        <dbReference type="EMBL" id="JAH21430.1"/>
    </source>
</evidence>
<reference evidence="1" key="1">
    <citation type="submission" date="2014-11" db="EMBL/GenBank/DDBJ databases">
        <authorList>
            <person name="Amaro Gonzalez C."/>
        </authorList>
    </citation>
    <scope>NUCLEOTIDE SEQUENCE</scope>
</reference>
<protein>
    <submittedName>
        <fullName evidence="1">Uncharacterized protein</fullName>
    </submittedName>
</protein>
<reference evidence="1" key="2">
    <citation type="journal article" date="2015" name="Fish Shellfish Immunol.">
        <title>Early steps in the European eel (Anguilla anguilla)-Vibrio vulnificus interaction in the gills: Role of the RtxA13 toxin.</title>
        <authorList>
            <person name="Callol A."/>
            <person name="Pajuelo D."/>
            <person name="Ebbesson L."/>
            <person name="Teles M."/>
            <person name="MacKenzie S."/>
            <person name="Amaro C."/>
        </authorList>
    </citation>
    <scope>NUCLEOTIDE SEQUENCE</scope>
</reference>
<proteinExistence type="predicted"/>